<evidence type="ECO:0000313" key="2">
    <source>
        <dbReference type="EMBL" id="KAG6460783.1"/>
    </source>
</evidence>
<proteinExistence type="predicted"/>
<name>A0A921ZMJ3_MANSE</name>
<organism evidence="2 3">
    <name type="scientific">Manduca sexta</name>
    <name type="common">Tobacco hawkmoth</name>
    <name type="synonym">Tobacco hornworm</name>
    <dbReference type="NCBI Taxonomy" id="7130"/>
    <lineage>
        <taxon>Eukaryota</taxon>
        <taxon>Metazoa</taxon>
        <taxon>Ecdysozoa</taxon>
        <taxon>Arthropoda</taxon>
        <taxon>Hexapoda</taxon>
        <taxon>Insecta</taxon>
        <taxon>Pterygota</taxon>
        <taxon>Neoptera</taxon>
        <taxon>Endopterygota</taxon>
        <taxon>Lepidoptera</taxon>
        <taxon>Glossata</taxon>
        <taxon>Ditrysia</taxon>
        <taxon>Bombycoidea</taxon>
        <taxon>Sphingidae</taxon>
        <taxon>Sphinginae</taxon>
        <taxon>Sphingini</taxon>
        <taxon>Manduca</taxon>
    </lineage>
</organism>
<protein>
    <submittedName>
        <fullName evidence="2">Uncharacterized protein</fullName>
    </submittedName>
</protein>
<keyword evidence="3" id="KW-1185">Reference proteome</keyword>
<keyword evidence="1" id="KW-0812">Transmembrane</keyword>
<dbReference type="EMBL" id="JH668695">
    <property type="protein sequence ID" value="KAG6460784.1"/>
    <property type="molecule type" value="Genomic_DNA"/>
</dbReference>
<feature type="transmembrane region" description="Helical" evidence="1">
    <location>
        <begin position="38"/>
        <end position="62"/>
    </location>
</feature>
<evidence type="ECO:0000313" key="3">
    <source>
        <dbReference type="Proteomes" id="UP000791440"/>
    </source>
</evidence>
<dbReference type="Proteomes" id="UP000791440">
    <property type="component" value="Unassembled WGS sequence"/>
</dbReference>
<keyword evidence="1" id="KW-0472">Membrane</keyword>
<reference evidence="2" key="1">
    <citation type="journal article" date="2016" name="Insect Biochem. Mol. Biol.">
        <title>Multifaceted biological insights from a draft genome sequence of the tobacco hornworm moth, Manduca sexta.</title>
        <authorList>
            <person name="Kanost M.R."/>
            <person name="Arrese E.L."/>
            <person name="Cao X."/>
            <person name="Chen Y.R."/>
            <person name="Chellapilla S."/>
            <person name="Goldsmith M.R."/>
            <person name="Grosse-Wilde E."/>
            <person name="Heckel D.G."/>
            <person name="Herndon N."/>
            <person name="Jiang H."/>
            <person name="Papanicolaou A."/>
            <person name="Qu J."/>
            <person name="Soulages J.L."/>
            <person name="Vogel H."/>
            <person name="Walters J."/>
            <person name="Waterhouse R.M."/>
            <person name="Ahn S.J."/>
            <person name="Almeida F.C."/>
            <person name="An C."/>
            <person name="Aqrawi P."/>
            <person name="Bretschneider A."/>
            <person name="Bryant W.B."/>
            <person name="Bucks S."/>
            <person name="Chao H."/>
            <person name="Chevignon G."/>
            <person name="Christen J.M."/>
            <person name="Clarke D.F."/>
            <person name="Dittmer N.T."/>
            <person name="Ferguson L.C.F."/>
            <person name="Garavelou S."/>
            <person name="Gordon K.H.J."/>
            <person name="Gunaratna R.T."/>
            <person name="Han Y."/>
            <person name="Hauser F."/>
            <person name="He Y."/>
            <person name="Heidel-Fischer H."/>
            <person name="Hirsh A."/>
            <person name="Hu Y."/>
            <person name="Jiang H."/>
            <person name="Kalra D."/>
            <person name="Klinner C."/>
            <person name="Konig C."/>
            <person name="Kovar C."/>
            <person name="Kroll A.R."/>
            <person name="Kuwar S.S."/>
            <person name="Lee S.L."/>
            <person name="Lehman R."/>
            <person name="Li K."/>
            <person name="Li Z."/>
            <person name="Liang H."/>
            <person name="Lovelace S."/>
            <person name="Lu Z."/>
            <person name="Mansfield J.H."/>
            <person name="McCulloch K.J."/>
            <person name="Mathew T."/>
            <person name="Morton B."/>
            <person name="Muzny D.M."/>
            <person name="Neunemann D."/>
            <person name="Ongeri F."/>
            <person name="Pauchet Y."/>
            <person name="Pu L.L."/>
            <person name="Pyrousis I."/>
            <person name="Rao X.J."/>
            <person name="Redding A."/>
            <person name="Roesel C."/>
            <person name="Sanchez-Gracia A."/>
            <person name="Schaack S."/>
            <person name="Shukla A."/>
            <person name="Tetreau G."/>
            <person name="Wang Y."/>
            <person name="Xiong G.H."/>
            <person name="Traut W."/>
            <person name="Walsh T.K."/>
            <person name="Worley K.C."/>
            <person name="Wu D."/>
            <person name="Wu W."/>
            <person name="Wu Y.Q."/>
            <person name="Zhang X."/>
            <person name="Zou Z."/>
            <person name="Zucker H."/>
            <person name="Briscoe A.D."/>
            <person name="Burmester T."/>
            <person name="Clem R.J."/>
            <person name="Feyereisen R."/>
            <person name="Grimmelikhuijzen C.J.P."/>
            <person name="Hamodrakas S.J."/>
            <person name="Hansson B.S."/>
            <person name="Huguet E."/>
            <person name="Jermiin L.S."/>
            <person name="Lan Q."/>
            <person name="Lehman H.K."/>
            <person name="Lorenzen M."/>
            <person name="Merzendorfer H."/>
            <person name="Michalopoulos I."/>
            <person name="Morton D.B."/>
            <person name="Muthukrishnan S."/>
            <person name="Oakeshott J.G."/>
            <person name="Palmer W."/>
            <person name="Park Y."/>
            <person name="Passarelli A.L."/>
            <person name="Rozas J."/>
            <person name="Schwartz L.M."/>
            <person name="Smith W."/>
            <person name="Southgate A."/>
            <person name="Vilcinskas A."/>
            <person name="Vogt R."/>
            <person name="Wang P."/>
            <person name="Werren J."/>
            <person name="Yu X.Q."/>
            <person name="Zhou J.J."/>
            <person name="Brown S.J."/>
            <person name="Scherer S.E."/>
            <person name="Richards S."/>
            <person name="Blissard G.W."/>
        </authorList>
    </citation>
    <scope>NUCLEOTIDE SEQUENCE</scope>
</reference>
<accession>A0A921ZMJ3</accession>
<sequence length="83" mass="9963">MPMCRSSMLESAQNTNGISRDFITLFIKVRRSKLVSKIYTISIFIEHNLFIFVKMKTLLLYYRIILTKRRKRNVKTIQKKFDS</sequence>
<gene>
    <name evidence="2" type="ORF">O3G_MSEX012211</name>
</gene>
<reference evidence="2" key="2">
    <citation type="submission" date="2020-12" db="EMBL/GenBank/DDBJ databases">
        <authorList>
            <person name="Kanost M."/>
        </authorList>
    </citation>
    <scope>NUCLEOTIDE SEQUENCE</scope>
</reference>
<evidence type="ECO:0000256" key="1">
    <source>
        <dbReference type="SAM" id="Phobius"/>
    </source>
</evidence>
<dbReference type="AlphaFoldDB" id="A0A921ZMJ3"/>
<dbReference type="EMBL" id="JH668695">
    <property type="protein sequence ID" value="KAG6460783.1"/>
    <property type="molecule type" value="Genomic_DNA"/>
</dbReference>
<keyword evidence="1" id="KW-1133">Transmembrane helix</keyword>
<comment type="caution">
    <text evidence="2">The sequence shown here is derived from an EMBL/GenBank/DDBJ whole genome shotgun (WGS) entry which is preliminary data.</text>
</comment>